<dbReference type="InterPro" id="IPR024402">
    <property type="entry name" value="DUF2726"/>
</dbReference>
<evidence type="ECO:0000313" key="5">
    <source>
        <dbReference type="Proteomes" id="UP000269265"/>
    </source>
</evidence>
<dbReference type="AlphaFoldDB" id="A0A426V282"/>
<comment type="caution">
    <text evidence="4">The sequence shown here is derived from an EMBL/GenBank/DDBJ whole genome shotgun (WGS) entry which is preliminary data.</text>
</comment>
<name>A0A426V282_9BURK</name>
<dbReference type="Proteomes" id="UP000269265">
    <property type="component" value="Unassembled WGS sequence"/>
</dbReference>
<evidence type="ECO:0000256" key="1">
    <source>
        <dbReference type="SAM" id="MobiDB-lite"/>
    </source>
</evidence>
<evidence type="ECO:0000313" key="4">
    <source>
        <dbReference type="EMBL" id="RRS00976.1"/>
    </source>
</evidence>
<gene>
    <name evidence="4" type="ORF">EIP75_22625</name>
</gene>
<feature type="domain" description="DUF2726" evidence="3">
    <location>
        <begin position="64"/>
        <end position="162"/>
    </location>
</feature>
<evidence type="ECO:0000259" key="3">
    <source>
        <dbReference type="Pfam" id="PF10881"/>
    </source>
</evidence>
<keyword evidence="2" id="KW-1133">Transmembrane helix</keyword>
<sequence length="255" mass="27338">MTVTDTLVPLLLLLLVILVVGGGVLFVRSRRQGGQGVAKRGSRQAQAQAEELDTVASWEPSSTRLLTGPEREAHQTLRRALPEHMILAQVPLARFIKVPTRNSYAEWMRRVGGLCADIVVCDATSQVVAVVEIRNPIARDKDRAQRRQARMDRVLEAAGIPVHVWLEGALPGPAVARETVLGGPMVFMTKSGATLVDTAVRAKVPPVSAGTSLEGLAVQEGVEVDLNLGADTEGPRPVSTWFESEHSGAAPLGPR</sequence>
<keyword evidence="2" id="KW-0472">Membrane</keyword>
<feature type="transmembrane region" description="Helical" evidence="2">
    <location>
        <begin position="6"/>
        <end position="27"/>
    </location>
</feature>
<feature type="region of interest" description="Disordered" evidence="1">
    <location>
        <begin position="228"/>
        <end position="255"/>
    </location>
</feature>
<keyword evidence="2" id="KW-0812">Transmembrane</keyword>
<reference evidence="4 5" key="1">
    <citation type="submission" date="2018-12" db="EMBL/GenBank/DDBJ databases">
        <title>The whole draft genome of Aquabacterium sp. SJQ9.</title>
        <authorList>
            <person name="Sun L."/>
            <person name="Gao X."/>
            <person name="Chen W."/>
            <person name="Huang K."/>
        </authorList>
    </citation>
    <scope>NUCLEOTIDE SEQUENCE [LARGE SCALE GENOMIC DNA]</scope>
    <source>
        <strain evidence="4 5">SJQ9</strain>
    </source>
</reference>
<evidence type="ECO:0000256" key="2">
    <source>
        <dbReference type="SAM" id="Phobius"/>
    </source>
</evidence>
<protein>
    <submittedName>
        <fullName evidence="4">DUF2726 domain-containing protein</fullName>
    </submittedName>
</protein>
<dbReference type="Pfam" id="PF10881">
    <property type="entry name" value="DUF2726"/>
    <property type="match status" value="1"/>
</dbReference>
<accession>A0A426V282</accession>
<proteinExistence type="predicted"/>
<organism evidence="4 5">
    <name type="scientific">Aquabacterium soli</name>
    <dbReference type="NCBI Taxonomy" id="2493092"/>
    <lineage>
        <taxon>Bacteria</taxon>
        <taxon>Pseudomonadati</taxon>
        <taxon>Pseudomonadota</taxon>
        <taxon>Betaproteobacteria</taxon>
        <taxon>Burkholderiales</taxon>
        <taxon>Aquabacterium</taxon>
    </lineage>
</organism>
<keyword evidence="5" id="KW-1185">Reference proteome</keyword>
<dbReference type="EMBL" id="RSED01000031">
    <property type="protein sequence ID" value="RRS00976.1"/>
    <property type="molecule type" value="Genomic_DNA"/>
</dbReference>